<evidence type="ECO:0000313" key="2">
    <source>
        <dbReference type="EMBL" id="KAK0173237.1"/>
    </source>
</evidence>
<comment type="caution">
    <text evidence="2">The sequence shown here is derived from an EMBL/GenBank/DDBJ whole genome shotgun (WGS) entry which is preliminary data.</text>
</comment>
<dbReference type="AlphaFoldDB" id="A0AA39FP60"/>
<dbReference type="EMBL" id="JAQQBS010000002">
    <property type="protein sequence ID" value="KAK0173237.1"/>
    <property type="molecule type" value="Genomic_DNA"/>
</dbReference>
<accession>A0AA39FP60</accession>
<proteinExistence type="predicted"/>
<dbReference type="GO" id="GO:0000774">
    <property type="term" value="F:adenyl-nucleotide exchange factor activity"/>
    <property type="evidence" value="ECO:0007669"/>
    <property type="project" value="InterPro"/>
</dbReference>
<reference evidence="2" key="1">
    <citation type="journal article" date="2023" name="bioRxiv">
        <title>Scaffold-level genome assemblies of two parasitoid biocontrol wasps reveal the parthenogenesis mechanism and an associated novel virus.</title>
        <authorList>
            <person name="Inwood S."/>
            <person name="Skelly J."/>
            <person name="Guhlin J."/>
            <person name="Harrop T."/>
            <person name="Goldson S."/>
            <person name="Dearden P."/>
        </authorList>
    </citation>
    <scope>NUCLEOTIDE SEQUENCE</scope>
    <source>
        <strain evidence="2">Irish</strain>
        <tissue evidence="2">Whole body</tissue>
    </source>
</reference>
<dbReference type="GO" id="GO:0050821">
    <property type="term" value="P:protein stabilization"/>
    <property type="evidence" value="ECO:0007669"/>
    <property type="project" value="TreeGrafter"/>
</dbReference>
<dbReference type="InterPro" id="IPR037689">
    <property type="entry name" value="BAG2"/>
</dbReference>
<reference evidence="2" key="2">
    <citation type="submission" date="2023-03" db="EMBL/GenBank/DDBJ databases">
        <authorList>
            <person name="Inwood S.N."/>
            <person name="Skelly J.G."/>
            <person name="Guhlin J."/>
            <person name="Harrop T.W.R."/>
            <person name="Goldson S.G."/>
            <person name="Dearden P.K."/>
        </authorList>
    </citation>
    <scope>NUCLEOTIDE SEQUENCE</scope>
    <source>
        <strain evidence="2">Irish</strain>
        <tissue evidence="2">Whole body</tissue>
    </source>
</reference>
<keyword evidence="1" id="KW-0175">Coiled coil</keyword>
<evidence type="ECO:0000313" key="3">
    <source>
        <dbReference type="Proteomes" id="UP001168990"/>
    </source>
</evidence>
<dbReference type="GO" id="GO:0051087">
    <property type="term" value="F:protein-folding chaperone binding"/>
    <property type="evidence" value="ECO:0007669"/>
    <property type="project" value="InterPro"/>
</dbReference>
<sequence length="131" mass="15109">MDSALPHILESSDSAYAKPKDRFVSLLDQIELRVEQLRKDASRLEEEKDTMLTTLDTLRNNEDMLESLDDSDRDDVLRYAERLSMRCLTVDVLVKVQRDDMQQDALHQVINISELTNGDFNAVSSLLCYKE</sequence>
<organism evidence="2 3">
    <name type="scientific">Microctonus aethiopoides</name>
    <dbReference type="NCBI Taxonomy" id="144406"/>
    <lineage>
        <taxon>Eukaryota</taxon>
        <taxon>Metazoa</taxon>
        <taxon>Ecdysozoa</taxon>
        <taxon>Arthropoda</taxon>
        <taxon>Hexapoda</taxon>
        <taxon>Insecta</taxon>
        <taxon>Pterygota</taxon>
        <taxon>Neoptera</taxon>
        <taxon>Endopterygota</taxon>
        <taxon>Hymenoptera</taxon>
        <taxon>Apocrita</taxon>
        <taxon>Ichneumonoidea</taxon>
        <taxon>Braconidae</taxon>
        <taxon>Euphorinae</taxon>
        <taxon>Microctonus</taxon>
    </lineage>
</organism>
<evidence type="ECO:0000256" key="1">
    <source>
        <dbReference type="SAM" id="Coils"/>
    </source>
</evidence>
<keyword evidence="3" id="KW-1185">Reference proteome</keyword>
<gene>
    <name evidence="2" type="ORF">PV328_006468</name>
</gene>
<dbReference type="PANTHER" id="PTHR12334:SF6">
    <property type="entry name" value="BAG FAMILY MOLECULAR CHAPERONE REGULATOR 2"/>
    <property type="match status" value="1"/>
</dbReference>
<dbReference type="Proteomes" id="UP001168990">
    <property type="component" value="Unassembled WGS sequence"/>
</dbReference>
<feature type="coiled-coil region" evidence="1">
    <location>
        <begin position="20"/>
        <end position="61"/>
    </location>
</feature>
<dbReference type="PANTHER" id="PTHR12334">
    <property type="entry name" value="BAG FAMILY MOLECULAR CHAPERONE REGULATOR 2"/>
    <property type="match status" value="1"/>
</dbReference>
<name>A0AA39FP60_9HYME</name>
<protein>
    <submittedName>
        <fullName evidence="2">Uncharacterized protein</fullName>
    </submittedName>
</protein>